<dbReference type="InterPro" id="IPR001054">
    <property type="entry name" value="A/G_cyclase"/>
</dbReference>
<feature type="compositionally biased region" description="Polar residues" evidence="2">
    <location>
        <begin position="109"/>
        <end position="123"/>
    </location>
</feature>
<dbReference type="CDD" id="cd07302">
    <property type="entry name" value="CHD"/>
    <property type="match status" value="1"/>
</dbReference>
<dbReference type="GO" id="GO:0035556">
    <property type="term" value="P:intracellular signal transduction"/>
    <property type="evidence" value="ECO:0007669"/>
    <property type="project" value="InterPro"/>
</dbReference>
<reference evidence="5" key="1">
    <citation type="submission" date="2021-03" db="EMBL/GenBank/DDBJ databases">
        <authorList>
            <person name="Bekaert M."/>
        </authorList>
    </citation>
    <scope>NUCLEOTIDE SEQUENCE</scope>
</reference>
<dbReference type="PROSITE" id="PS50125">
    <property type="entry name" value="GUANYLATE_CYCLASE_2"/>
    <property type="match status" value="1"/>
</dbReference>
<evidence type="ECO:0000313" key="6">
    <source>
        <dbReference type="Proteomes" id="UP000683360"/>
    </source>
</evidence>
<dbReference type="PANTHER" id="PTHR46289">
    <property type="entry name" value="52 KDA REPRESSOR OF THE INHIBITOR OF THE PROTEIN KINASE-LIKE PROTEIN-RELATED"/>
    <property type="match status" value="1"/>
</dbReference>
<dbReference type="GO" id="GO:0016829">
    <property type="term" value="F:lyase activity"/>
    <property type="evidence" value="ECO:0007669"/>
    <property type="project" value="UniProtKB-KW"/>
</dbReference>
<keyword evidence="1" id="KW-0456">Lyase</keyword>
<keyword evidence="3" id="KW-1133">Transmembrane helix</keyword>
<dbReference type="OrthoDB" id="6137404at2759"/>
<dbReference type="InterPro" id="IPR052958">
    <property type="entry name" value="IFN-induced_PKR_regulator"/>
</dbReference>
<keyword evidence="6" id="KW-1185">Reference proteome</keyword>
<organism evidence="5 6">
    <name type="scientific">Mytilus edulis</name>
    <name type="common">Blue mussel</name>
    <dbReference type="NCBI Taxonomy" id="6550"/>
    <lineage>
        <taxon>Eukaryota</taxon>
        <taxon>Metazoa</taxon>
        <taxon>Spiralia</taxon>
        <taxon>Lophotrochozoa</taxon>
        <taxon>Mollusca</taxon>
        <taxon>Bivalvia</taxon>
        <taxon>Autobranchia</taxon>
        <taxon>Pteriomorphia</taxon>
        <taxon>Mytilida</taxon>
        <taxon>Mytiloidea</taxon>
        <taxon>Mytilidae</taxon>
        <taxon>Mytilinae</taxon>
        <taxon>Mytilus</taxon>
    </lineage>
</organism>
<name>A0A8S3RLZ9_MYTED</name>
<dbReference type="SUPFAM" id="SSF53098">
    <property type="entry name" value="Ribonuclease H-like"/>
    <property type="match status" value="1"/>
</dbReference>
<gene>
    <name evidence="5" type="ORF">MEDL_23285</name>
</gene>
<evidence type="ECO:0000259" key="4">
    <source>
        <dbReference type="PROSITE" id="PS50125"/>
    </source>
</evidence>
<dbReference type="EMBL" id="CAJPWZ010001142">
    <property type="protein sequence ID" value="CAG2209251.1"/>
    <property type="molecule type" value="Genomic_DNA"/>
</dbReference>
<dbReference type="SMART" id="SM00044">
    <property type="entry name" value="CYCc"/>
    <property type="match status" value="1"/>
</dbReference>
<keyword evidence="3" id="KW-0472">Membrane</keyword>
<feature type="region of interest" description="Disordered" evidence="2">
    <location>
        <begin position="103"/>
        <end position="131"/>
    </location>
</feature>
<dbReference type="GO" id="GO:0009190">
    <property type="term" value="P:cyclic nucleotide biosynthetic process"/>
    <property type="evidence" value="ECO:0007669"/>
    <property type="project" value="InterPro"/>
</dbReference>
<dbReference type="PANTHER" id="PTHR46289:SF17">
    <property type="entry name" value="HAT C-TERMINAL DIMERISATION DOMAIN-CONTAINING PROTEIN"/>
    <property type="match status" value="1"/>
</dbReference>
<dbReference type="SMART" id="SM00597">
    <property type="entry name" value="ZnF_TTF"/>
    <property type="match status" value="1"/>
</dbReference>
<dbReference type="InterPro" id="IPR013587">
    <property type="entry name" value="Nitrate/nitrite_sensing"/>
</dbReference>
<feature type="transmembrane region" description="Helical" evidence="3">
    <location>
        <begin position="925"/>
        <end position="945"/>
    </location>
</feature>
<dbReference type="Pfam" id="PF14291">
    <property type="entry name" value="DUF4371"/>
    <property type="match status" value="1"/>
</dbReference>
<accession>A0A8S3RLZ9</accession>
<evidence type="ECO:0000313" key="5">
    <source>
        <dbReference type="EMBL" id="CAG2209251.1"/>
    </source>
</evidence>
<comment type="caution">
    <text evidence="5">The sequence shown here is derived from an EMBL/GenBank/DDBJ whole genome shotgun (WGS) entry which is preliminary data.</text>
</comment>
<keyword evidence="3" id="KW-0812">Transmembrane</keyword>
<dbReference type="Proteomes" id="UP000683360">
    <property type="component" value="Unassembled WGS sequence"/>
</dbReference>
<protein>
    <recommendedName>
        <fullName evidence="4">Guanylate cyclase domain-containing protein</fullName>
    </recommendedName>
</protein>
<dbReference type="SUPFAM" id="SSF55073">
    <property type="entry name" value="Nucleotide cyclase"/>
    <property type="match status" value="1"/>
</dbReference>
<dbReference type="Gene3D" id="3.30.70.1230">
    <property type="entry name" value="Nucleotide cyclase"/>
    <property type="match status" value="1"/>
</dbReference>
<dbReference type="AlphaFoldDB" id="A0A8S3RLZ9"/>
<dbReference type="InterPro" id="IPR025398">
    <property type="entry name" value="DUF4371"/>
</dbReference>
<dbReference type="Gene3D" id="6.10.250.780">
    <property type="match status" value="1"/>
</dbReference>
<dbReference type="InterPro" id="IPR006580">
    <property type="entry name" value="Znf_TTF"/>
</dbReference>
<proteinExistence type="predicted"/>
<sequence length="1113" mass="127067">MNRIHLQSYRDSLDHLNIKAAIKFYSNDNALIIGWVGSTVQESNSETSWQLLTAYHMLLLSKEEAGVERALGSTFYTRVVKNVRTQRKTQTKNRTIDEMFKKIRESESPESQNETPKVSNQIPESDENEETVVMAESQTDLGEAVTATSDLTPSTCSSSSDFTLSLISKYEPPYPDIAKLSDIDDLIKQKLLSTKWNDSHLFKFPSRVFGQKQRKLQSSWLQNHPWMRYSVSTDALYCAYCALFSPKDSKEKSFSKTPVSDWKNLPLIVKRHESSTQHQGCVVSSSEYLRIMENKSSSIASMISTSYKTNVATNRHVLEKIIEVILLCGRQNIPLRGHVEERSNFMAILHEKAKADNILSDHLAFSAASRAKYTSPDIQNELVELCGTEVLNQVIGACKSASCFAVIADECTDKATKEQMSLCLRFLDVEKKNTVIIREEFVGFRHAESVKGAAISDLIVRFLADLELDINKIRAQCYDGAANMAGKYSGVQARILQLNPEANYIHCKAHALNLALIHSSKDVCVRNMMSTVQEIAFSFDYSAKRLLAFSEELSDNQNVKEQLDRRTKLRTLCETRWSSRADSLFTFLNAFPVVVSSLEALKDDRDDKAAQYVNAILKFDFMIALVVAEHLLSATVALTNYLQKTDINLLDAVQEARIVVQRLDNERTDPNVWTALFEKAVKVGEEFEIPPSTPRRAGRQMHRQNHPINDPSEYWRVSLYLVFLDHLVTEITSRVIKNEGRFSAEYLIPSKLQALTDQTTNSIFETFHVDLGDRQAFNDEVARWKIRWDMVDGQRPQKLLETLNATNKDLYPNIYSILTVLLTMPVSSASSSFPLKDLLWYTEKKTLGEAYLLRSMQYSDTVMNLLDERYTYTQLATELDSMRKVWFDNMTSYINILKTIQDTLAKEIIVSLNNNLSLHEMNVRISIFIVVGAIVMFPVIVLLVYRLNKKLQSFANSLTNKTYDLEQERKRTEQLLYQMLQIAKRMMNNTPIEPEYFESETVYLSDIVGFTTICSRSSPMQVIYMLNDLYSVIDERIEKFDVYKVETIGDAYMMVSGLPVRNTDQHASEIALMSVDILEIVSQSQIPHIPGEKWQIRIGINTDISINIQIRFK</sequence>
<dbReference type="InterPro" id="IPR012337">
    <property type="entry name" value="RNaseH-like_sf"/>
</dbReference>
<evidence type="ECO:0000256" key="1">
    <source>
        <dbReference type="ARBA" id="ARBA00023239"/>
    </source>
</evidence>
<dbReference type="Pfam" id="PF00211">
    <property type="entry name" value="Guanylate_cyc"/>
    <property type="match status" value="1"/>
</dbReference>
<dbReference type="InterPro" id="IPR029787">
    <property type="entry name" value="Nucleotide_cyclase"/>
</dbReference>
<dbReference type="Pfam" id="PF08376">
    <property type="entry name" value="NIT"/>
    <property type="match status" value="1"/>
</dbReference>
<feature type="domain" description="Guanylate cyclase" evidence="4">
    <location>
        <begin position="1001"/>
        <end position="1102"/>
    </location>
</feature>
<evidence type="ECO:0000256" key="3">
    <source>
        <dbReference type="SAM" id="Phobius"/>
    </source>
</evidence>
<evidence type="ECO:0000256" key="2">
    <source>
        <dbReference type="SAM" id="MobiDB-lite"/>
    </source>
</evidence>